<dbReference type="InterPro" id="IPR001447">
    <property type="entry name" value="Arylamine_N-AcTrfase"/>
</dbReference>
<comment type="caution">
    <text evidence="3">The sequence shown here is derived from an EMBL/GenBank/DDBJ whole genome shotgun (WGS) entry which is preliminary data.</text>
</comment>
<dbReference type="PANTHER" id="PTHR11786:SF0">
    <property type="entry name" value="ARYLAMINE N-ACETYLTRANSFERASE 4-RELATED"/>
    <property type="match status" value="1"/>
</dbReference>
<evidence type="ECO:0000313" key="3">
    <source>
        <dbReference type="EMBL" id="MBT2135162.1"/>
    </source>
</evidence>
<dbReference type="EMBL" id="JAHFVK010000002">
    <property type="protein sequence ID" value="MBT2135162.1"/>
    <property type="molecule type" value="Genomic_DNA"/>
</dbReference>
<dbReference type="Proteomes" id="UP000811255">
    <property type="component" value="Unassembled WGS sequence"/>
</dbReference>
<dbReference type="Gene3D" id="3.30.2140.10">
    <property type="entry name" value="Arylamine N-acetyltransferase"/>
    <property type="match status" value="1"/>
</dbReference>
<dbReference type="PANTHER" id="PTHR11786">
    <property type="entry name" value="N-HYDROXYARYLAMINE O-ACETYLTRANSFERASE"/>
    <property type="match status" value="1"/>
</dbReference>
<dbReference type="RefSeq" id="WP_214536814.1">
    <property type="nucleotide sequence ID" value="NZ_JAHFVK010000002.1"/>
</dbReference>
<dbReference type="Gene3D" id="2.40.128.150">
    <property type="entry name" value="Cysteine proteinases"/>
    <property type="match status" value="1"/>
</dbReference>
<reference evidence="3 4" key="1">
    <citation type="submission" date="2021-05" db="EMBL/GenBank/DDBJ databases">
        <title>Croceibacterium sp. LX-88 genome sequence.</title>
        <authorList>
            <person name="Luo X."/>
        </authorList>
    </citation>
    <scope>NUCLEOTIDE SEQUENCE [LARGE SCALE GENOMIC DNA]</scope>
    <source>
        <strain evidence="3 4">LX-88</strain>
    </source>
</reference>
<evidence type="ECO:0000313" key="4">
    <source>
        <dbReference type="Proteomes" id="UP000811255"/>
    </source>
</evidence>
<proteinExistence type="inferred from homology"/>
<protein>
    <submittedName>
        <fullName evidence="3">Arylamine N-acetyltransferase</fullName>
    </submittedName>
</protein>
<organism evidence="3 4">
    <name type="scientific">Croceibacterium selenioxidans</name>
    <dbReference type="NCBI Taxonomy" id="2838833"/>
    <lineage>
        <taxon>Bacteria</taxon>
        <taxon>Pseudomonadati</taxon>
        <taxon>Pseudomonadota</taxon>
        <taxon>Alphaproteobacteria</taxon>
        <taxon>Sphingomonadales</taxon>
        <taxon>Erythrobacteraceae</taxon>
        <taxon>Croceibacterium</taxon>
    </lineage>
</organism>
<evidence type="ECO:0000256" key="1">
    <source>
        <dbReference type="ARBA" id="ARBA00006547"/>
    </source>
</evidence>
<dbReference type="SUPFAM" id="SSF54001">
    <property type="entry name" value="Cysteine proteinases"/>
    <property type="match status" value="1"/>
</dbReference>
<gene>
    <name evidence="3" type="ORF">KK137_12555</name>
</gene>
<comment type="similarity">
    <text evidence="1 2">Belongs to the arylamine N-acetyltransferase family.</text>
</comment>
<keyword evidence="4" id="KW-1185">Reference proteome</keyword>
<dbReference type="Pfam" id="PF00797">
    <property type="entry name" value="Acetyltransf_2"/>
    <property type="match status" value="1"/>
</dbReference>
<dbReference type="PRINTS" id="PR01543">
    <property type="entry name" value="ANATRNSFRASE"/>
</dbReference>
<evidence type="ECO:0000256" key="2">
    <source>
        <dbReference type="RuleBase" id="RU003452"/>
    </source>
</evidence>
<accession>A0ABS5W7U3</accession>
<dbReference type="InterPro" id="IPR038765">
    <property type="entry name" value="Papain-like_cys_pep_sf"/>
</dbReference>
<sequence>MDSRLAAYLERIGLAAIPSPDAVGLEALLVAHREAIAFENLDIPLGRPIAIDSDSVFAKLVTNRRGGYCFEQNRLLADMLELLGLPSRPLLARVRLGAAHGDHPPRTHVLLLIEIEGSPWIADAGFGGSYVPALPLAVGAPADTADGARHRLRRVGELGSLAGEWLLERAGAHDTTDGRAHPHEDWQPQYSFDLAQVAPDDLVQANHWTSTAPTSRFTSLCVATRVLPGGFAGLTDRALRISGGKSEAREIPDAQAYVETLRETFGLELPIEAIERWPIFAT</sequence>
<name>A0ABS5W7U3_9SPHN</name>